<dbReference type="InterPro" id="IPR031148">
    <property type="entry name" value="Plexin"/>
</dbReference>
<dbReference type="Pfam" id="PF08337">
    <property type="entry name" value="Plexin_cytopl"/>
    <property type="match status" value="1"/>
</dbReference>
<dbReference type="SMART" id="SM00630">
    <property type="entry name" value="Sema"/>
    <property type="match status" value="1"/>
</dbReference>
<sequence length="1996" mass="222912">MTAAGGISHFNALVTIGFNILLVGLLIGLGSYGSASSGPVGSSPLSSLGLGLESDFGLTGTATVSRFNTINETFVLKHLAVDPIGGRVYVGAVNRLYELDSNLRLIATVPTGPKYDPNCHARGCSTDADSNKVLTNNVNKVLLVDTSSRTLISCGSVAQGACHKYNLTNITLLPEFAPHAVAANDENSSTFAFIGPAKYTMWAVVNVLYVGTTFTNNGDYRHDVPAISSRNLYNFEYSEYSFAKQSMLRIDVKYRDHFLVQYVYGFNASDYAYFVIVQKQSYLHGFEEQGYVSRLARTCITDANYDSYTEVTLQCTGNGNVNYNLVQDAKIIPAKEDLAKSLGISKGDLVLVGVFAQSKGITNDPQPESAICMYSLRDIEAKFTENIHMCFNGSVENRNMDYISGPILDGKCYEPGGAGNIPNFCDVGLKISGAIPIMQTAAIEFPETLMTSVALASTEQHTVAFVGTNQGIIKKILLSSVSRVDHYEDVEVDPGFPILPDTIVDPLGHYLYVLSTNKVVKIRVEQCERHTNCSTCLSSRDPYCGWCSLEKRCTIRGACRKAQSSSPRWLAFGSGQECISFERAQPDRLPINQMGTVTLVIRPNLPTGAKYKCVFGSAQPIDAEMKPHGLECKTPSISHRPVIPEGQDHVQVDLAVRSSETNKDFVSRSFYYYNCSHHTRCRSCVKSAWGCSWCVFENRCVHDTSVCNSSSVISGEKVGLLHMMHQNPAQMATHGSGFCPRFRNPTEPLLFANNNPKRIRLEVENLPRQATHSDVHCIIHIENSNVRVPARVEGSRFVVCDEANLSYKTQVGEYEGSVTVIWKENHHLDTMNFTLYKCEILGSHRGHPDCSLCVTPSNAKYKCTWCGEQCTFQGSCLKSAVSKCPKPRIDVIKPLSGPIEGGTLLTIEGSDLGLKEEDVRGKIHIGHVPCELVDYQVSVKIVCRTGPVERELDSPIRVGNAVGFTNSSVHYSYKNIRVTGVTPNKGPKSGGTQLTIMGSYLNIGSSIRVQLKDYPCHVNATHSSSSRITCTTSAASLNESIGRLQVIVDNANRVLEDGFLYRYMPDPTIIEIKPLKSFVSGGRMITVHGTNFDAIQSPEMIVYFDQHTQTIVNRTTCTVINPTQIECPSPPINADWEQRVNVGYFSRVSSDGLSQRRSVRGVSGRRGDRAFELTKRIGFVMDNVESVLNLQNHLPVDKCQLIYVEDPMVTQFPNNLKLFKGNPLVIEGESLSEACDETDLTVMVGSQKCNVTSLARTQLFCYPPEIQPPGNDDRGLPMVTVKIGQFLKYQVGYLQYELTKNSVFPSEAYWIVSVTALILLCLFAVIVLLYRRKSTQAEREYKRIQIQMDTLESNVRSECKQAFAELQTDMRDLTADLGASAIPTLDHKNYVMKVFFPGVTEHPILRDPKTYSNLQMRIDCPSTNYDAAMSQFELLLNNKYFLLTFIETLEGQRGFKLRDKVNVASLLMIILMGKMEYATDILQSLLHKLINKSVGSKHPQVMLRRTETVVEKMLSNWMALCMYNYLKDQVGPSLFLLFKAIKYQIEKGPVDAITHDARYSLSEERLLREPMDYSIVTIHLVQEDPYYEKIPYQSYQTFQVVQEELEEKIQCKVLDCDTISQVKSKILDALYKNTHFSLRPSIHDLDLEWRHGRGGHLTLQDEDLTTRSSGGWKKVNTLAHYGVKDSAVMSLLARPNDHYPNNLSLCKKPCNYHTYSGAYLNSGMSPMIGVSNGVNMGMNMTLGSVNSRETLLFHLVKPMEEHIPGGGTKSERDRTHKAIPEIFLTRLLSTKGTIQKFVDDFFDAVFTVTDALPPAIKWLFDLLDEAAKRHNILDPEVVHAWKSNSYPLRFWINFIKNPDFVFDVEKSPTVEASLSVIMQTLMDSCATSEQRLGKDSPSSKLLFAKDIPHYRNLVSKFYTDIRNLPQISDQEMNSAMQQLSMAHVAHFDHAAALKELYIYVTQYNNQILEALEMEPYCKKMHLAHRLENVACTLEGL</sequence>
<keyword evidence="16" id="KW-1185">Reference proteome</keyword>
<dbReference type="Gene3D" id="1.10.506.10">
    <property type="entry name" value="GTPase Activation - p120gap, domain 1"/>
    <property type="match status" value="2"/>
</dbReference>
<dbReference type="SMART" id="SM00429">
    <property type="entry name" value="IPT"/>
    <property type="match status" value="4"/>
</dbReference>
<name>A0ABP1PYD1_9HEXA</name>
<dbReference type="InterPro" id="IPR046800">
    <property type="entry name" value="Plexin_RBD"/>
</dbReference>
<keyword evidence="10" id="KW-1015">Disulfide bond</keyword>
<evidence type="ECO:0000256" key="7">
    <source>
        <dbReference type="ARBA" id="ARBA00022902"/>
    </source>
</evidence>
<evidence type="ECO:0000256" key="12">
    <source>
        <dbReference type="PROSITE-ProRule" id="PRU00352"/>
    </source>
</evidence>
<dbReference type="InterPro" id="IPR008936">
    <property type="entry name" value="Rho_GTPase_activation_prot"/>
</dbReference>
<dbReference type="Pfam" id="PF01437">
    <property type="entry name" value="PSI"/>
    <property type="match status" value="1"/>
</dbReference>
<dbReference type="PROSITE" id="PS51004">
    <property type="entry name" value="SEMA"/>
    <property type="match status" value="1"/>
</dbReference>
<evidence type="ECO:0000256" key="10">
    <source>
        <dbReference type="ARBA" id="ARBA00023157"/>
    </source>
</evidence>
<evidence type="ECO:0000313" key="16">
    <source>
        <dbReference type="Proteomes" id="UP001642540"/>
    </source>
</evidence>
<dbReference type="Gene3D" id="2.60.40.10">
    <property type="entry name" value="Immunoglobulins"/>
    <property type="match status" value="5"/>
</dbReference>
<dbReference type="Pfam" id="PF24479">
    <property type="entry name" value="PSI_PlexinA-B"/>
    <property type="match status" value="1"/>
</dbReference>
<feature type="domain" description="Sema" evidence="14">
    <location>
        <begin position="42"/>
        <end position="524"/>
    </location>
</feature>
<comment type="similarity">
    <text evidence="2">Belongs to the plexin family.</text>
</comment>
<dbReference type="Gene3D" id="2.130.10.10">
    <property type="entry name" value="YVTN repeat-like/Quinoprotein amine dehydrogenase"/>
    <property type="match status" value="1"/>
</dbReference>
<protein>
    <recommendedName>
        <fullName evidence="14">Sema domain-containing protein</fullName>
    </recommendedName>
</protein>
<evidence type="ECO:0000256" key="9">
    <source>
        <dbReference type="ARBA" id="ARBA00023136"/>
    </source>
</evidence>
<dbReference type="PANTHER" id="PTHR22625">
    <property type="entry name" value="PLEXIN"/>
    <property type="match status" value="1"/>
</dbReference>
<dbReference type="InterPro" id="IPR002909">
    <property type="entry name" value="IPT_dom"/>
</dbReference>
<dbReference type="CDD" id="cd11236">
    <property type="entry name" value="Sema_plexin_like"/>
    <property type="match status" value="1"/>
</dbReference>
<evidence type="ECO:0000313" key="15">
    <source>
        <dbReference type="EMBL" id="CAL8082407.1"/>
    </source>
</evidence>
<dbReference type="InterPro" id="IPR036352">
    <property type="entry name" value="Semap_dom_sf"/>
</dbReference>
<dbReference type="InterPro" id="IPR013548">
    <property type="entry name" value="Plexin_cytoplasmic_RasGAP_dom"/>
</dbReference>
<dbReference type="Pfam" id="PF17960">
    <property type="entry name" value="TIG_plexin"/>
    <property type="match status" value="1"/>
</dbReference>
<dbReference type="InterPro" id="IPR041362">
    <property type="entry name" value="TIG2_plexin"/>
</dbReference>
<dbReference type="SUPFAM" id="SSF101912">
    <property type="entry name" value="Sema domain"/>
    <property type="match status" value="1"/>
</dbReference>
<gene>
    <name evidence="15" type="ORF">ODALV1_LOCUS5196</name>
</gene>
<keyword evidence="6" id="KW-0677">Repeat</keyword>
<dbReference type="InterPro" id="IPR013783">
    <property type="entry name" value="Ig-like_fold"/>
</dbReference>
<accession>A0ABP1PYD1</accession>
<comment type="caution">
    <text evidence="12">Lacks conserved residue(s) required for the propagation of feature annotation.</text>
</comment>
<dbReference type="SUPFAM" id="SSF81296">
    <property type="entry name" value="E set domains"/>
    <property type="match status" value="3"/>
</dbReference>
<dbReference type="CDD" id="cd01180">
    <property type="entry name" value="IPT_plexin_repeat1"/>
    <property type="match status" value="1"/>
</dbReference>
<proteinExistence type="inferred from homology"/>
<keyword evidence="4 13" id="KW-0812">Transmembrane</keyword>
<evidence type="ECO:0000259" key="14">
    <source>
        <dbReference type="PROSITE" id="PS51004"/>
    </source>
</evidence>
<dbReference type="EMBL" id="CAXLJM020000015">
    <property type="protein sequence ID" value="CAL8082407.1"/>
    <property type="molecule type" value="Genomic_DNA"/>
</dbReference>
<evidence type="ECO:0000256" key="1">
    <source>
        <dbReference type="ARBA" id="ARBA00004251"/>
    </source>
</evidence>
<keyword evidence="9 13" id="KW-0472">Membrane</keyword>
<evidence type="ECO:0000256" key="4">
    <source>
        <dbReference type="ARBA" id="ARBA00022692"/>
    </source>
</evidence>
<feature type="transmembrane region" description="Helical" evidence="13">
    <location>
        <begin position="1308"/>
        <end position="1330"/>
    </location>
</feature>
<dbReference type="InterPro" id="IPR014756">
    <property type="entry name" value="Ig_E-set"/>
</dbReference>
<evidence type="ECO:0000256" key="8">
    <source>
        <dbReference type="ARBA" id="ARBA00022989"/>
    </source>
</evidence>
<dbReference type="CDD" id="cd12205">
    <property type="entry name" value="RasGAP_plexin"/>
    <property type="match status" value="1"/>
</dbReference>
<evidence type="ECO:0000256" key="5">
    <source>
        <dbReference type="ARBA" id="ARBA00022729"/>
    </source>
</evidence>
<evidence type="ECO:0000256" key="2">
    <source>
        <dbReference type="ARBA" id="ARBA00010297"/>
    </source>
</evidence>
<dbReference type="Gene3D" id="3.10.20.90">
    <property type="entry name" value="Phosphatidylinositol 3-kinase Catalytic Subunit, Chain A, domain 1"/>
    <property type="match status" value="1"/>
</dbReference>
<dbReference type="InterPro" id="IPR002165">
    <property type="entry name" value="Plexin_repeat"/>
</dbReference>
<dbReference type="InterPro" id="IPR041019">
    <property type="entry name" value="TIG1_plexin"/>
</dbReference>
<organism evidence="15 16">
    <name type="scientific">Orchesella dallaii</name>
    <dbReference type="NCBI Taxonomy" id="48710"/>
    <lineage>
        <taxon>Eukaryota</taxon>
        <taxon>Metazoa</taxon>
        <taxon>Ecdysozoa</taxon>
        <taxon>Arthropoda</taxon>
        <taxon>Hexapoda</taxon>
        <taxon>Collembola</taxon>
        <taxon>Entomobryomorpha</taxon>
        <taxon>Entomobryoidea</taxon>
        <taxon>Orchesellidae</taxon>
        <taxon>Orchesellinae</taxon>
        <taxon>Orchesella</taxon>
    </lineage>
</organism>
<evidence type="ECO:0000256" key="3">
    <source>
        <dbReference type="ARBA" id="ARBA00022475"/>
    </source>
</evidence>
<reference evidence="15 16" key="1">
    <citation type="submission" date="2024-08" db="EMBL/GenBank/DDBJ databases">
        <authorList>
            <person name="Cucini C."/>
            <person name="Frati F."/>
        </authorList>
    </citation>
    <scope>NUCLEOTIDE SEQUENCE [LARGE SCALE GENOMIC DNA]</scope>
</reference>
<dbReference type="SUPFAM" id="SSF103575">
    <property type="entry name" value="Plexin repeat"/>
    <property type="match status" value="1"/>
</dbReference>
<comment type="caution">
    <text evidence="15">The sequence shown here is derived from an EMBL/GenBank/DDBJ whole genome shotgun (WGS) entry which is preliminary data.</text>
</comment>
<dbReference type="SUPFAM" id="SSF48350">
    <property type="entry name" value="GTPase activation domain, GAP"/>
    <property type="match status" value="1"/>
</dbReference>
<dbReference type="Pfam" id="PF18020">
    <property type="entry name" value="TIG_2"/>
    <property type="match status" value="1"/>
</dbReference>
<evidence type="ECO:0000256" key="13">
    <source>
        <dbReference type="SAM" id="Phobius"/>
    </source>
</evidence>
<keyword evidence="7" id="KW-0524">Neurogenesis</keyword>
<dbReference type="InterPro" id="IPR001627">
    <property type="entry name" value="Semap_dom"/>
</dbReference>
<dbReference type="InterPro" id="IPR016201">
    <property type="entry name" value="PSI"/>
</dbReference>
<keyword evidence="8 13" id="KW-1133">Transmembrane helix</keyword>
<dbReference type="Pfam" id="PF01403">
    <property type="entry name" value="Sema"/>
    <property type="match status" value="1"/>
</dbReference>
<evidence type="ECO:0000256" key="6">
    <source>
        <dbReference type="ARBA" id="ARBA00022737"/>
    </source>
</evidence>
<evidence type="ECO:0000256" key="11">
    <source>
        <dbReference type="ARBA" id="ARBA00023180"/>
    </source>
</evidence>
<keyword evidence="5" id="KW-0732">Signal</keyword>
<feature type="transmembrane region" description="Helical" evidence="13">
    <location>
        <begin position="12"/>
        <end position="33"/>
    </location>
</feature>
<dbReference type="InterPro" id="IPR015943">
    <property type="entry name" value="WD40/YVTN_repeat-like_dom_sf"/>
</dbReference>
<dbReference type="Pfam" id="PF20170">
    <property type="entry name" value="Plexin_RBD"/>
    <property type="match status" value="1"/>
</dbReference>
<dbReference type="Proteomes" id="UP001642540">
    <property type="component" value="Unassembled WGS sequence"/>
</dbReference>
<keyword evidence="11" id="KW-0325">Glycoprotein</keyword>
<dbReference type="SMART" id="SM00423">
    <property type="entry name" value="PSI"/>
    <property type="match status" value="3"/>
</dbReference>
<dbReference type="Pfam" id="PF01833">
    <property type="entry name" value="TIG"/>
    <property type="match status" value="4"/>
</dbReference>
<keyword evidence="3" id="KW-1003">Cell membrane</keyword>
<comment type="subcellular location">
    <subcellularLocation>
        <location evidence="1">Cell membrane</location>
        <topology evidence="1">Single-pass type I membrane protein</topology>
    </subcellularLocation>
</comment>
<dbReference type="PANTHER" id="PTHR22625:SF44">
    <property type="entry name" value="PLEXIN-B"/>
    <property type="match status" value="1"/>
</dbReference>